<dbReference type="PANTHER" id="PTHR36978">
    <property type="entry name" value="P-LOOP CONTAINING NUCLEOTIDE TRIPHOSPHATE HYDROLASE"/>
    <property type="match status" value="1"/>
</dbReference>
<name>A0ABR1GBZ4_AURAN</name>
<evidence type="ECO:0000313" key="4">
    <source>
        <dbReference type="Proteomes" id="UP001363151"/>
    </source>
</evidence>
<dbReference type="SUPFAM" id="SSF52540">
    <property type="entry name" value="P-loop containing nucleoside triphosphate hydrolases"/>
    <property type="match status" value="1"/>
</dbReference>
<evidence type="ECO:0008006" key="5">
    <source>
        <dbReference type="Google" id="ProtNLM"/>
    </source>
</evidence>
<comment type="caution">
    <text evidence="3">The sequence shown here is derived from an EMBL/GenBank/DDBJ whole genome shotgun (WGS) entry which is preliminary data.</text>
</comment>
<reference evidence="3 4" key="1">
    <citation type="submission" date="2024-03" db="EMBL/GenBank/DDBJ databases">
        <title>Aureococcus anophagefferens CCMP1851 and Kratosvirus quantuckense: Draft genome of a second virus-susceptible host strain in the model system.</title>
        <authorList>
            <person name="Chase E."/>
            <person name="Truchon A.R."/>
            <person name="Schepens W."/>
            <person name="Wilhelm S.W."/>
        </authorList>
    </citation>
    <scope>NUCLEOTIDE SEQUENCE [LARGE SCALE GENOMIC DNA]</scope>
    <source>
        <strain evidence="3 4">CCMP1851</strain>
    </source>
</reference>
<dbReference type="InterPro" id="IPR040632">
    <property type="entry name" value="Sulfotransfer_4"/>
</dbReference>
<dbReference type="Proteomes" id="UP001363151">
    <property type="component" value="Unassembled WGS sequence"/>
</dbReference>
<dbReference type="Pfam" id="PF17784">
    <property type="entry name" value="Sulfotransfer_4"/>
    <property type="match status" value="1"/>
</dbReference>
<dbReference type="Gene3D" id="3.40.50.300">
    <property type="entry name" value="P-loop containing nucleotide triphosphate hydrolases"/>
    <property type="match status" value="1"/>
</dbReference>
<feature type="chain" id="PRO_5045363095" description="Sulfotransferase domain-containing protein" evidence="2">
    <location>
        <begin position="19"/>
        <end position="297"/>
    </location>
</feature>
<sequence length="297" mass="32718">MALLQRLILVAFASTCVASGTIFQRVQRMTKAVSRELGLVKDAEVEPQNLMVVGAGFGRTGTDSLREALRIIGYRSYHMEEAFKAFHGGAINEYMRGPMTDGAELADLLGSNGFNATVDWPMGLFYKQLLAHNTSARVILTVRDSAEAWTESFRATIGSAIRVPGPRNMARAPFRFVAGFRDLTAMASEIYQRLGIEFGEDGAATVESSTRAYEAWRLEVERTVPPDQLLVFNAKQGWAPLCEFLDVADCPKEPYPRINSKEQTIQGFEFACLVADAFYPTVAVLAATIALVLARCR</sequence>
<dbReference type="EMBL" id="JBBJCI010000035">
    <property type="protein sequence ID" value="KAK7253253.1"/>
    <property type="molecule type" value="Genomic_DNA"/>
</dbReference>
<proteinExistence type="predicted"/>
<accession>A0ABR1GBZ4</accession>
<evidence type="ECO:0000256" key="2">
    <source>
        <dbReference type="SAM" id="SignalP"/>
    </source>
</evidence>
<protein>
    <recommendedName>
        <fullName evidence="5">Sulfotransferase domain-containing protein</fullName>
    </recommendedName>
</protein>
<keyword evidence="1" id="KW-0472">Membrane</keyword>
<feature type="signal peptide" evidence="2">
    <location>
        <begin position="1"/>
        <end position="18"/>
    </location>
</feature>
<feature type="transmembrane region" description="Helical" evidence="1">
    <location>
        <begin position="277"/>
        <end position="294"/>
    </location>
</feature>
<dbReference type="PANTHER" id="PTHR36978:SF4">
    <property type="entry name" value="P-LOOP CONTAINING NUCLEOSIDE TRIPHOSPHATE HYDROLASE PROTEIN"/>
    <property type="match status" value="1"/>
</dbReference>
<keyword evidence="4" id="KW-1185">Reference proteome</keyword>
<evidence type="ECO:0000313" key="3">
    <source>
        <dbReference type="EMBL" id="KAK7253253.1"/>
    </source>
</evidence>
<gene>
    <name evidence="3" type="ORF">SO694_00001141</name>
</gene>
<organism evidence="3 4">
    <name type="scientific">Aureococcus anophagefferens</name>
    <name type="common">Harmful bloom alga</name>
    <dbReference type="NCBI Taxonomy" id="44056"/>
    <lineage>
        <taxon>Eukaryota</taxon>
        <taxon>Sar</taxon>
        <taxon>Stramenopiles</taxon>
        <taxon>Ochrophyta</taxon>
        <taxon>Pelagophyceae</taxon>
        <taxon>Pelagomonadales</taxon>
        <taxon>Pelagomonadaceae</taxon>
        <taxon>Aureococcus</taxon>
    </lineage>
</organism>
<keyword evidence="1" id="KW-1133">Transmembrane helix</keyword>
<evidence type="ECO:0000256" key="1">
    <source>
        <dbReference type="SAM" id="Phobius"/>
    </source>
</evidence>
<keyword evidence="2" id="KW-0732">Signal</keyword>
<keyword evidence="1" id="KW-0812">Transmembrane</keyword>
<dbReference type="InterPro" id="IPR027417">
    <property type="entry name" value="P-loop_NTPase"/>
</dbReference>